<dbReference type="OMA" id="CENENHT"/>
<evidence type="ECO:0000256" key="1">
    <source>
        <dbReference type="ARBA" id="ARBA00004123"/>
    </source>
</evidence>
<evidence type="ECO:0000256" key="6">
    <source>
        <dbReference type="ARBA" id="ARBA00023242"/>
    </source>
</evidence>
<accession>A0A2K1KI54</accession>
<feature type="region of interest" description="Disordered" evidence="7">
    <location>
        <begin position="1"/>
        <end position="32"/>
    </location>
</feature>
<organism evidence="10">
    <name type="scientific">Physcomitrium patens</name>
    <name type="common">Spreading-leaved earth moss</name>
    <name type="synonym">Physcomitrella patens</name>
    <dbReference type="NCBI Taxonomy" id="3218"/>
    <lineage>
        <taxon>Eukaryota</taxon>
        <taxon>Viridiplantae</taxon>
        <taxon>Streptophyta</taxon>
        <taxon>Embryophyta</taxon>
        <taxon>Bryophyta</taxon>
        <taxon>Bryophytina</taxon>
        <taxon>Bryopsida</taxon>
        <taxon>Funariidae</taxon>
        <taxon>Funariales</taxon>
        <taxon>Funariaceae</taxon>
        <taxon>Physcomitrium</taxon>
    </lineage>
</organism>
<name>A0A2K1KI54_PHYPA</name>
<dbReference type="GO" id="GO:0000978">
    <property type="term" value="F:RNA polymerase II cis-regulatory region sequence-specific DNA binding"/>
    <property type="evidence" value="ECO:0000318"/>
    <property type="project" value="GO_Central"/>
</dbReference>
<dbReference type="GO" id="GO:0005634">
    <property type="term" value="C:nucleus"/>
    <property type="evidence" value="ECO:0000318"/>
    <property type="project" value="GO_Central"/>
</dbReference>
<keyword evidence="3" id="KW-0805">Transcription regulation</keyword>
<gene>
    <name evidence="11" type="primary">LOC112282862</name>
    <name evidence="10" type="ORF">PHYPA_007123</name>
</gene>
<feature type="domain" description="HTH myb-type" evidence="9">
    <location>
        <begin position="23"/>
        <end position="74"/>
    </location>
</feature>
<reference evidence="10 12" key="2">
    <citation type="journal article" date="2018" name="Plant J.">
        <title>The Physcomitrella patens chromosome-scale assembly reveals moss genome structure and evolution.</title>
        <authorList>
            <person name="Lang D."/>
            <person name="Ullrich K.K."/>
            <person name="Murat F."/>
            <person name="Fuchs J."/>
            <person name="Jenkins J."/>
            <person name="Haas F.B."/>
            <person name="Piednoel M."/>
            <person name="Gundlach H."/>
            <person name="Van Bel M."/>
            <person name="Meyberg R."/>
            <person name="Vives C."/>
            <person name="Morata J."/>
            <person name="Symeonidi A."/>
            <person name="Hiss M."/>
            <person name="Muchero W."/>
            <person name="Kamisugi Y."/>
            <person name="Saleh O."/>
            <person name="Blanc G."/>
            <person name="Decker E.L."/>
            <person name="van Gessel N."/>
            <person name="Grimwood J."/>
            <person name="Hayes R.D."/>
            <person name="Graham S.W."/>
            <person name="Gunter L.E."/>
            <person name="McDaniel S.F."/>
            <person name="Hoernstein S.N.W."/>
            <person name="Larsson A."/>
            <person name="Li F.W."/>
            <person name="Perroud P.F."/>
            <person name="Phillips J."/>
            <person name="Ranjan P."/>
            <person name="Rokshar D.S."/>
            <person name="Rothfels C.J."/>
            <person name="Schneider L."/>
            <person name="Shu S."/>
            <person name="Stevenson D.W."/>
            <person name="Thummler F."/>
            <person name="Tillich M."/>
            <person name="Villarreal Aguilar J.C."/>
            <person name="Widiez T."/>
            <person name="Wong G.K."/>
            <person name="Wymore A."/>
            <person name="Zhang Y."/>
            <person name="Zimmer A.D."/>
            <person name="Quatrano R.S."/>
            <person name="Mayer K.F.X."/>
            <person name="Goodstein D."/>
            <person name="Casacuberta J.M."/>
            <person name="Vandepoele K."/>
            <person name="Reski R."/>
            <person name="Cuming A.C."/>
            <person name="Tuskan G.A."/>
            <person name="Maumus F."/>
            <person name="Salse J."/>
            <person name="Schmutz J."/>
            <person name="Rensing S.A."/>
        </authorList>
    </citation>
    <scope>NUCLEOTIDE SEQUENCE [LARGE SCALE GENOMIC DNA]</scope>
    <source>
        <strain evidence="11 12">cv. Gransden 2004</strain>
    </source>
</reference>
<evidence type="ECO:0000256" key="4">
    <source>
        <dbReference type="ARBA" id="ARBA00023125"/>
    </source>
</evidence>
<dbReference type="Gramene" id="Pp3c5_2150V3.4">
    <property type="protein sequence ID" value="Pp3c5_2150V3.4"/>
    <property type="gene ID" value="Pp3c5_2150"/>
</dbReference>
<dbReference type="PaxDb" id="3218-PP1S72_143V6.1"/>
<dbReference type="RefSeq" id="XP_024376744.1">
    <property type="nucleotide sequence ID" value="XM_024520976.2"/>
</dbReference>
<protein>
    <submittedName>
        <fullName evidence="10 11">Uncharacterized protein</fullName>
    </submittedName>
</protein>
<dbReference type="Gramene" id="Pp3c5_2150V3.3">
    <property type="protein sequence ID" value="Pp3c5_2150V3.3"/>
    <property type="gene ID" value="Pp3c5_2150"/>
</dbReference>
<evidence type="ECO:0000313" key="10">
    <source>
        <dbReference type="EMBL" id="PNR53448.1"/>
    </source>
</evidence>
<evidence type="ECO:0000256" key="3">
    <source>
        <dbReference type="ARBA" id="ARBA00023015"/>
    </source>
</evidence>
<reference evidence="10 12" key="1">
    <citation type="journal article" date="2008" name="Science">
        <title>The Physcomitrella genome reveals evolutionary insights into the conquest of land by plants.</title>
        <authorList>
            <person name="Rensing S."/>
            <person name="Lang D."/>
            <person name="Zimmer A."/>
            <person name="Terry A."/>
            <person name="Salamov A."/>
            <person name="Shapiro H."/>
            <person name="Nishiyama T."/>
            <person name="Perroud P.-F."/>
            <person name="Lindquist E."/>
            <person name="Kamisugi Y."/>
            <person name="Tanahashi T."/>
            <person name="Sakakibara K."/>
            <person name="Fujita T."/>
            <person name="Oishi K."/>
            <person name="Shin-I T."/>
            <person name="Kuroki Y."/>
            <person name="Toyoda A."/>
            <person name="Suzuki Y."/>
            <person name="Hashimoto A."/>
            <person name="Yamaguchi K."/>
            <person name="Sugano A."/>
            <person name="Kohara Y."/>
            <person name="Fujiyama A."/>
            <person name="Anterola A."/>
            <person name="Aoki S."/>
            <person name="Ashton N."/>
            <person name="Barbazuk W.B."/>
            <person name="Barker E."/>
            <person name="Bennetzen J."/>
            <person name="Bezanilla M."/>
            <person name="Blankenship R."/>
            <person name="Cho S.H."/>
            <person name="Dutcher S."/>
            <person name="Estelle M."/>
            <person name="Fawcett J.A."/>
            <person name="Gundlach H."/>
            <person name="Hanada K."/>
            <person name="Heyl A."/>
            <person name="Hicks K.A."/>
            <person name="Hugh J."/>
            <person name="Lohr M."/>
            <person name="Mayer K."/>
            <person name="Melkozernov A."/>
            <person name="Murata T."/>
            <person name="Nelson D."/>
            <person name="Pils B."/>
            <person name="Prigge M."/>
            <person name="Reiss B."/>
            <person name="Renner T."/>
            <person name="Rombauts S."/>
            <person name="Rushton P."/>
            <person name="Sanderfoot A."/>
            <person name="Schween G."/>
            <person name="Shiu S.-H."/>
            <person name="Stueber K."/>
            <person name="Theodoulou F.L."/>
            <person name="Tu H."/>
            <person name="Van de Peer Y."/>
            <person name="Verrier P.J."/>
            <person name="Waters E."/>
            <person name="Wood A."/>
            <person name="Yang L."/>
            <person name="Cove D."/>
            <person name="Cuming A."/>
            <person name="Hasebe M."/>
            <person name="Lucas S."/>
            <person name="Mishler D.B."/>
            <person name="Reski R."/>
            <person name="Grigoriev I."/>
            <person name="Quatrano R.S."/>
            <person name="Boore J.L."/>
        </authorList>
    </citation>
    <scope>NUCLEOTIDE SEQUENCE [LARGE SCALE GENOMIC DNA]</scope>
    <source>
        <strain evidence="11 12">cv. Gransden 2004</strain>
    </source>
</reference>
<dbReference type="EMBL" id="ABEU02000005">
    <property type="protein sequence ID" value="PNR53448.1"/>
    <property type="molecule type" value="Genomic_DNA"/>
</dbReference>
<feature type="compositionally biased region" description="Gly residues" evidence="7">
    <location>
        <begin position="8"/>
        <end position="22"/>
    </location>
</feature>
<dbReference type="PROSITE" id="PS51294">
    <property type="entry name" value="HTH_MYB"/>
    <property type="match status" value="2"/>
</dbReference>
<dbReference type="FunFam" id="1.10.10.60:FF:000344">
    <property type="entry name" value="Transcription factor MYB44"/>
    <property type="match status" value="1"/>
</dbReference>
<dbReference type="OrthoDB" id="2143914at2759"/>
<dbReference type="Gramene" id="Pp3c5_2150V3.1">
    <property type="protein sequence ID" value="Pp3c5_2150V3.1"/>
    <property type="gene ID" value="Pp3c5_2150"/>
</dbReference>
<dbReference type="EnsemblPlants" id="Pp3c5_2150V3.4">
    <property type="protein sequence ID" value="Pp3c5_2150V3.4"/>
    <property type="gene ID" value="Pp3c5_2150"/>
</dbReference>
<evidence type="ECO:0000259" key="8">
    <source>
        <dbReference type="PROSITE" id="PS50090"/>
    </source>
</evidence>
<dbReference type="PANTHER" id="PTHR45614:SF25">
    <property type="entry name" value="MYB PROTEIN"/>
    <property type="match status" value="1"/>
</dbReference>
<dbReference type="Pfam" id="PF00249">
    <property type="entry name" value="Myb_DNA-binding"/>
    <property type="match status" value="2"/>
</dbReference>
<dbReference type="Gramene" id="Pp3c5_2150V3.2">
    <property type="protein sequence ID" value="Pp3c5_2150V3.2"/>
    <property type="gene ID" value="Pp3c5_2150"/>
</dbReference>
<dbReference type="PANTHER" id="PTHR45614">
    <property type="entry name" value="MYB PROTEIN-RELATED"/>
    <property type="match status" value="1"/>
</dbReference>
<dbReference type="AlphaFoldDB" id="A0A2K1KI54"/>
<dbReference type="InterPro" id="IPR050560">
    <property type="entry name" value="MYB_TF"/>
</dbReference>
<dbReference type="InterPro" id="IPR009057">
    <property type="entry name" value="Homeodomain-like_sf"/>
</dbReference>
<feature type="region of interest" description="Disordered" evidence="7">
    <location>
        <begin position="119"/>
        <end position="198"/>
    </location>
</feature>
<dbReference type="Proteomes" id="UP000006727">
    <property type="component" value="Chromosome 5"/>
</dbReference>
<evidence type="ECO:0000313" key="11">
    <source>
        <dbReference type="EnsemblPlants" id="Pp3c5_2150V3.1"/>
    </source>
</evidence>
<feature type="domain" description="Myb-like" evidence="8">
    <location>
        <begin position="75"/>
        <end position="125"/>
    </location>
</feature>
<dbReference type="CDD" id="cd00167">
    <property type="entry name" value="SANT"/>
    <property type="match status" value="2"/>
</dbReference>
<dbReference type="GeneID" id="112282862"/>
<dbReference type="Gene3D" id="1.10.10.60">
    <property type="entry name" value="Homeodomain-like"/>
    <property type="match status" value="2"/>
</dbReference>
<dbReference type="EnsemblPlants" id="Pp3c5_2150V3.2">
    <property type="protein sequence ID" value="Pp3c5_2150V3.2"/>
    <property type="gene ID" value="Pp3c5_2150"/>
</dbReference>
<feature type="region of interest" description="Disordered" evidence="7">
    <location>
        <begin position="214"/>
        <end position="242"/>
    </location>
</feature>
<comment type="subcellular location">
    <subcellularLocation>
        <location evidence="1">Nucleus</location>
    </subcellularLocation>
</comment>
<dbReference type="EnsemblPlants" id="Pp3c5_2150V3.3">
    <property type="protein sequence ID" value="Pp3c5_2150V3.3"/>
    <property type="gene ID" value="Pp3c5_2150"/>
</dbReference>
<proteinExistence type="predicted"/>
<dbReference type="InterPro" id="IPR001005">
    <property type="entry name" value="SANT/Myb"/>
</dbReference>
<dbReference type="GO" id="GO:0000981">
    <property type="term" value="F:DNA-binding transcription factor activity, RNA polymerase II-specific"/>
    <property type="evidence" value="ECO:0000318"/>
    <property type="project" value="GO_Central"/>
</dbReference>
<feature type="compositionally biased region" description="Basic and acidic residues" evidence="7">
    <location>
        <begin position="130"/>
        <end position="175"/>
    </location>
</feature>
<feature type="domain" description="HTH myb-type" evidence="9">
    <location>
        <begin position="75"/>
        <end position="129"/>
    </location>
</feature>
<evidence type="ECO:0000256" key="5">
    <source>
        <dbReference type="ARBA" id="ARBA00023163"/>
    </source>
</evidence>
<keyword evidence="12" id="KW-1185">Reference proteome</keyword>
<dbReference type="PROSITE" id="PS50090">
    <property type="entry name" value="MYB_LIKE"/>
    <property type="match status" value="2"/>
</dbReference>
<keyword evidence="2" id="KW-0677">Repeat</keyword>
<evidence type="ECO:0000256" key="2">
    <source>
        <dbReference type="ARBA" id="ARBA00022737"/>
    </source>
</evidence>
<evidence type="ECO:0000259" key="9">
    <source>
        <dbReference type="PROSITE" id="PS51294"/>
    </source>
</evidence>
<evidence type="ECO:0000256" key="7">
    <source>
        <dbReference type="SAM" id="MobiDB-lite"/>
    </source>
</evidence>
<dbReference type="FunFam" id="1.10.10.60:FF:000060">
    <property type="entry name" value="MYB transcription factor"/>
    <property type="match status" value="1"/>
</dbReference>
<feature type="domain" description="Myb-like" evidence="8">
    <location>
        <begin position="23"/>
        <end position="74"/>
    </location>
</feature>
<evidence type="ECO:0000313" key="12">
    <source>
        <dbReference type="Proteomes" id="UP000006727"/>
    </source>
</evidence>
<dbReference type="SMART" id="SM00717">
    <property type="entry name" value="SANT"/>
    <property type="match status" value="2"/>
</dbReference>
<dbReference type="EnsemblPlants" id="Pp3c5_2150V3.1">
    <property type="protein sequence ID" value="Pp3c5_2150V3.1"/>
    <property type="gene ID" value="Pp3c5_2150"/>
</dbReference>
<keyword evidence="5" id="KW-0804">Transcription</keyword>
<dbReference type="InterPro" id="IPR017930">
    <property type="entry name" value="Myb_dom"/>
</dbReference>
<dbReference type="SUPFAM" id="SSF46689">
    <property type="entry name" value="Homeodomain-like"/>
    <property type="match status" value="1"/>
</dbReference>
<reference evidence="11" key="3">
    <citation type="submission" date="2020-12" db="UniProtKB">
        <authorList>
            <consortium name="EnsemblPlants"/>
        </authorList>
    </citation>
    <scope>IDENTIFICATION</scope>
</reference>
<keyword evidence="6" id="KW-0539">Nucleus</keyword>
<dbReference type="GO" id="GO:0006355">
    <property type="term" value="P:regulation of DNA-templated transcription"/>
    <property type="evidence" value="ECO:0000318"/>
    <property type="project" value="GO_Central"/>
</dbReference>
<keyword evidence="4" id="KW-0238">DNA-binding</keyword>
<sequence length="433" mass="46727">MDVSPEVSGGGTRLKGAAGGAGTDDRIKGPWSPEEDVVLNRLVEKFGARNWSLIARGIPGRSGKSCRLRWCNQLNPGVKRKPFTEEEDRAIVAAHAIHGNKWASIARMLPGRTDNAIKNHWNSTLRRKHMGDDRGRKEGSSDGSEKGKEDGSDTERTPPGRDNDNDMGDDSGRDYDGDDFAVSSDTPHSWPPHTSEKTVAGEIIMDGRSHLRSNQLERDSQHDVPASASAKSPEGKPIRPVPRPSAFSWYRKVGANMSFVEPGSPSVSLSSHGDGGALNPTTVSSFMPPFWNWSMPEAPSNCGRGCCPPQPSGRPAETSISPKGPLMGPDYVEFGEDGFAAVAPTVATMQANFATLNYTSATSQLLSSAIHAAVAEIVVPMLQGQVKQVTESFLAVEKDCRSSSRLDMGLMREIVAQEISRYTSMRVPEPSSK</sequence>